<dbReference type="SMART" id="SM00408">
    <property type="entry name" value="IGc2"/>
    <property type="match status" value="3"/>
</dbReference>
<keyword evidence="2" id="KW-1015">Disulfide bond</keyword>
<dbReference type="PROSITE" id="PS50835">
    <property type="entry name" value="IG_LIKE"/>
    <property type="match status" value="3"/>
</dbReference>
<dbReference type="Pfam" id="PF07679">
    <property type="entry name" value="I-set"/>
    <property type="match status" value="3"/>
</dbReference>
<dbReference type="GO" id="GO:0045214">
    <property type="term" value="P:sarcomere organization"/>
    <property type="evidence" value="ECO:0007669"/>
    <property type="project" value="TreeGrafter"/>
</dbReference>
<feature type="compositionally biased region" description="Basic residues" evidence="3">
    <location>
        <begin position="551"/>
        <end position="563"/>
    </location>
</feature>
<dbReference type="GO" id="GO:0031430">
    <property type="term" value="C:M band"/>
    <property type="evidence" value="ECO:0007669"/>
    <property type="project" value="TreeGrafter"/>
</dbReference>
<evidence type="ECO:0000313" key="5">
    <source>
        <dbReference type="EnsemblMetazoa" id="CJA02046.1"/>
    </source>
</evidence>
<dbReference type="InterPro" id="IPR003599">
    <property type="entry name" value="Ig_sub"/>
</dbReference>
<feature type="compositionally biased region" description="Basic and acidic residues" evidence="3">
    <location>
        <begin position="773"/>
        <end position="787"/>
    </location>
</feature>
<dbReference type="Gene3D" id="2.60.40.10">
    <property type="entry name" value="Immunoglobulins"/>
    <property type="match status" value="3"/>
</dbReference>
<dbReference type="PANTHER" id="PTHR13817">
    <property type="entry name" value="TITIN"/>
    <property type="match status" value="1"/>
</dbReference>
<feature type="region of interest" description="Disordered" evidence="3">
    <location>
        <begin position="257"/>
        <end position="425"/>
    </location>
</feature>
<accession>A0A8R1HLR5</accession>
<feature type="compositionally biased region" description="Basic and acidic residues" evidence="3">
    <location>
        <begin position="682"/>
        <end position="697"/>
    </location>
</feature>
<feature type="compositionally biased region" description="Basic and acidic residues" evidence="3">
    <location>
        <begin position="651"/>
        <end position="668"/>
    </location>
</feature>
<dbReference type="InterPro" id="IPR013098">
    <property type="entry name" value="Ig_I-set"/>
</dbReference>
<keyword evidence="6" id="KW-1185">Reference proteome</keyword>
<dbReference type="InterPro" id="IPR050964">
    <property type="entry name" value="Striated_Muscle_Regulatory"/>
</dbReference>
<feature type="domain" description="Ig-like" evidence="4">
    <location>
        <begin position="163"/>
        <end position="256"/>
    </location>
</feature>
<evidence type="ECO:0000256" key="1">
    <source>
        <dbReference type="ARBA" id="ARBA00022737"/>
    </source>
</evidence>
<organism evidence="5 6">
    <name type="scientific">Caenorhabditis japonica</name>
    <dbReference type="NCBI Taxonomy" id="281687"/>
    <lineage>
        <taxon>Eukaryota</taxon>
        <taxon>Metazoa</taxon>
        <taxon>Ecdysozoa</taxon>
        <taxon>Nematoda</taxon>
        <taxon>Chromadorea</taxon>
        <taxon>Rhabditida</taxon>
        <taxon>Rhabditina</taxon>
        <taxon>Rhabditomorpha</taxon>
        <taxon>Rhabditoidea</taxon>
        <taxon>Rhabditidae</taxon>
        <taxon>Peloderinae</taxon>
        <taxon>Caenorhabditis</taxon>
    </lineage>
</organism>
<reference evidence="6" key="1">
    <citation type="submission" date="2010-08" db="EMBL/GenBank/DDBJ databases">
        <authorList>
            <consortium name="Caenorhabditis japonica Sequencing Consortium"/>
            <person name="Wilson R.K."/>
        </authorList>
    </citation>
    <scope>NUCLEOTIDE SEQUENCE [LARGE SCALE GENOMIC DNA]</scope>
    <source>
        <strain evidence="6">DF5081</strain>
    </source>
</reference>
<evidence type="ECO:0000256" key="3">
    <source>
        <dbReference type="SAM" id="MobiDB-lite"/>
    </source>
</evidence>
<feature type="domain" description="Ig-like" evidence="4">
    <location>
        <begin position="46"/>
        <end position="149"/>
    </location>
</feature>
<protein>
    <recommendedName>
        <fullName evidence="4">Ig-like domain-containing protein</fullName>
    </recommendedName>
</protein>
<evidence type="ECO:0000256" key="2">
    <source>
        <dbReference type="ARBA" id="ARBA00023157"/>
    </source>
</evidence>
<feature type="compositionally biased region" description="Low complexity" evidence="3">
    <location>
        <begin position="371"/>
        <end position="414"/>
    </location>
</feature>
<evidence type="ECO:0000313" key="6">
    <source>
        <dbReference type="Proteomes" id="UP000005237"/>
    </source>
</evidence>
<feature type="compositionally biased region" description="Polar residues" evidence="3">
    <location>
        <begin position="669"/>
        <end position="680"/>
    </location>
</feature>
<feature type="compositionally biased region" description="Polar residues" evidence="3">
    <location>
        <begin position="731"/>
        <end position="749"/>
    </location>
</feature>
<feature type="compositionally biased region" description="Basic and acidic residues" evidence="3">
    <location>
        <begin position="524"/>
        <end position="545"/>
    </location>
</feature>
<dbReference type="InterPro" id="IPR003598">
    <property type="entry name" value="Ig_sub2"/>
</dbReference>
<dbReference type="InterPro" id="IPR013783">
    <property type="entry name" value="Ig-like_fold"/>
</dbReference>
<feature type="compositionally biased region" description="Basic and acidic residues" evidence="3">
    <location>
        <begin position="331"/>
        <end position="343"/>
    </location>
</feature>
<dbReference type="AlphaFoldDB" id="A0A8R1HLR5"/>
<dbReference type="PANTHER" id="PTHR13817:SF151">
    <property type="entry name" value="TITIN"/>
    <property type="match status" value="1"/>
</dbReference>
<feature type="compositionally biased region" description="Basic and acidic residues" evidence="3">
    <location>
        <begin position="294"/>
        <end position="311"/>
    </location>
</feature>
<evidence type="ECO:0000259" key="4">
    <source>
        <dbReference type="PROSITE" id="PS50835"/>
    </source>
</evidence>
<feature type="compositionally biased region" description="Low complexity" evidence="3">
    <location>
        <begin position="272"/>
        <end position="290"/>
    </location>
</feature>
<name>A0A8R1HLR5_CAEJA</name>
<feature type="region of interest" description="Disordered" evidence="3">
    <location>
        <begin position="509"/>
        <end position="697"/>
    </location>
</feature>
<proteinExistence type="predicted"/>
<feature type="compositionally biased region" description="Low complexity" evidence="3">
    <location>
        <begin position="564"/>
        <end position="576"/>
    </location>
</feature>
<reference evidence="5" key="2">
    <citation type="submission" date="2022-06" db="UniProtKB">
        <authorList>
            <consortium name="EnsemblMetazoa"/>
        </authorList>
    </citation>
    <scope>IDENTIFICATION</scope>
    <source>
        <strain evidence="5">DF5081</strain>
    </source>
</reference>
<dbReference type="SUPFAM" id="SSF48726">
    <property type="entry name" value="Immunoglobulin"/>
    <property type="match status" value="3"/>
</dbReference>
<keyword evidence="1" id="KW-0677">Repeat</keyword>
<dbReference type="SMART" id="SM00409">
    <property type="entry name" value="IG"/>
    <property type="match status" value="3"/>
</dbReference>
<feature type="region of interest" description="Disordered" evidence="3">
    <location>
        <begin position="709"/>
        <end position="787"/>
    </location>
</feature>
<sequence length="787" mass="85733">MAHGKREPISASPSPLRDTPCQCICGGDARNEKPTGRAPVWLHELPRYFSTHLMLFFFFCRFTAPPHGPSGDLLMECHLEADPQPTIAWQHSGNLLEPSGRVVQTLTPLGGSLFKATLVIKEPNAGDGGAYKCTAKNQLGESNANINLNFAGAGGDEAKSRGPTFVGKPRIIPKDGGALIVMECKVKSSSTPVAKWMKDGVPLSMGGLYHAIFSDLGDQTYLCQLEIRGPSSSDAGQYRCNIRNDQGETNANLALNFEEPDPAERQERKRSNASPRPSSRGPGSRPSSPKKSMKSREGTPKRTLKPREGSPSKKLRSRTSTPVNEEASQSESRRSSRTDKMEVDQVAAANKRKPDGLPPPGGDEKKLRAGSPSARKSPSRKSPSPAPSRKTSNISGAAAAAAAAASGTTSSQQATNDPARDRYTRPPIVLEASRSQTGRIGGSVVLEVQWQCHSSTIIEWYRDGALVRNSSEYSQSFNGSIAKLQVNNLSEEKSGLYKCHAKCEYGEGQSSAMVKVDQSDVEEELQKHRKETEEEYKKDEEKKESQTLQATKKRVVRRSKSKSKSPAPQAKKSTASESERPDASVDQQKRSSSVRPDPDEESQLDEIPSSGLTIPEERRRELLGQVGESDDEVSESISELPSFAGGKPRRKADSPRKQDEMFSRDTVLRKTTTSSRNETNTVEEKTQLRKTVKKADGELDFKAMVKLKKVKKDEGETPPSKPGFPLDHADSTSSVFSQEPRSRRGSTFGQKDGAPSNGPVNPFAQLKKVKGNGLEKSDSTSSVKKLD</sequence>
<dbReference type="InterPro" id="IPR036179">
    <property type="entry name" value="Ig-like_dom_sf"/>
</dbReference>
<dbReference type="CDD" id="cd00096">
    <property type="entry name" value="Ig"/>
    <property type="match status" value="2"/>
</dbReference>
<dbReference type="EnsemblMetazoa" id="CJA02046.1">
    <property type="protein sequence ID" value="CJA02046.1"/>
    <property type="gene ID" value="WBGene00121250"/>
</dbReference>
<dbReference type="Proteomes" id="UP000005237">
    <property type="component" value="Unassembled WGS sequence"/>
</dbReference>
<dbReference type="InterPro" id="IPR007110">
    <property type="entry name" value="Ig-like_dom"/>
</dbReference>
<feature type="compositionally biased region" description="Basic and acidic residues" evidence="3">
    <location>
        <begin position="577"/>
        <end position="589"/>
    </location>
</feature>
<feature type="domain" description="Ig-like" evidence="4">
    <location>
        <begin position="426"/>
        <end position="515"/>
    </location>
</feature>